<feature type="domain" description="Beta-lactamase class A catalytic" evidence="2">
    <location>
        <begin position="97"/>
        <end position="236"/>
    </location>
</feature>
<dbReference type="PANTHER" id="PTHR35333:SF3">
    <property type="entry name" value="BETA-LACTAMASE-TYPE TRANSPEPTIDASE FOLD CONTAINING PROTEIN"/>
    <property type="match status" value="1"/>
</dbReference>
<dbReference type="InterPro" id="IPR045155">
    <property type="entry name" value="Beta-lactam_cat"/>
</dbReference>
<dbReference type="SUPFAM" id="SSF56601">
    <property type="entry name" value="beta-lactamase/transpeptidase-like"/>
    <property type="match status" value="1"/>
</dbReference>
<comment type="caution">
    <text evidence="3">The sequence shown here is derived from an EMBL/GenBank/DDBJ whole genome shotgun (WGS) entry which is preliminary data.</text>
</comment>
<proteinExistence type="predicted"/>
<evidence type="ECO:0000259" key="2">
    <source>
        <dbReference type="Pfam" id="PF13354"/>
    </source>
</evidence>
<keyword evidence="4" id="KW-1185">Reference proteome</keyword>
<dbReference type="InterPro" id="IPR012338">
    <property type="entry name" value="Beta-lactam/transpept-like"/>
</dbReference>
<feature type="signal peptide" evidence="1">
    <location>
        <begin position="1"/>
        <end position="27"/>
    </location>
</feature>
<protein>
    <submittedName>
        <fullName evidence="3">Class A beta-lactamase-related serine hydrolase</fullName>
    </submittedName>
</protein>
<accession>A0ABT0WIU2</accession>
<dbReference type="Proteomes" id="UP001523262">
    <property type="component" value="Unassembled WGS sequence"/>
</dbReference>
<dbReference type="EMBL" id="JAMQCR010000003">
    <property type="protein sequence ID" value="MCM2535925.1"/>
    <property type="molecule type" value="Genomic_DNA"/>
</dbReference>
<keyword evidence="1" id="KW-0732">Signal</keyword>
<evidence type="ECO:0000313" key="3">
    <source>
        <dbReference type="EMBL" id="MCM2535925.1"/>
    </source>
</evidence>
<gene>
    <name evidence="3" type="ORF">NDK43_31095</name>
</gene>
<organism evidence="3 4">
    <name type="scientific">Neobacillus pocheonensis</name>
    <dbReference type="NCBI Taxonomy" id="363869"/>
    <lineage>
        <taxon>Bacteria</taxon>
        <taxon>Bacillati</taxon>
        <taxon>Bacillota</taxon>
        <taxon>Bacilli</taxon>
        <taxon>Bacillales</taxon>
        <taxon>Bacillaceae</taxon>
        <taxon>Neobacillus</taxon>
    </lineage>
</organism>
<dbReference type="GO" id="GO:0016787">
    <property type="term" value="F:hydrolase activity"/>
    <property type="evidence" value="ECO:0007669"/>
    <property type="project" value="UniProtKB-KW"/>
</dbReference>
<evidence type="ECO:0000256" key="1">
    <source>
        <dbReference type="SAM" id="SignalP"/>
    </source>
</evidence>
<dbReference type="Pfam" id="PF13354">
    <property type="entry name" value="Beta-lactamase2"/>
    <property type="match status" value="1"/>
</dbReference>
<keyword evidence="3" id="KW-0378">Hydrolase</keyword>
<evidence type="ECO:0000313" key="4">
    <source>
        <dbReference type="Proteomes" id="UP001523262"/>
    </source>
</evidence>
<sequence>MKLYKKIVTLAFVGVAMLLNVQIPTLASTQTILGSDVTQYIASRSNTVSIGVYDGYTGKTYTYNPSKTYQTASIVKISLLADVLYQRIPLTNNENSLLTRMIENSDNHAASTIWGQLGSDKNVQSFFRNAGMTNTIAGTSGLWGFTTTTVLDQLTMMKYFAYHNAFLNDAQRAYGLNLMRNVELDQRWGTGYGLPSGVSIALKNGWSNTNQPYNWRINSVGYINGQGKNYVISVLTINNRTESYGLDTINTISKLVWNEMPQHVHVIISNTNFRQAKSLVNEFEKRGFTCRGVNLKTYGKNEVPKDNDPYQFVIDTTLDSATQLVIELKTRGYDKTYGEAI</sequence>
<dbReference type="Gene3D" id="3.40.710.10">
    <property type="entry name" value="DD-peptidase/beta-lactamase superfamily"/>
    <property type="match status" value="1"/>
</dbReference>
<name>A0ABT0WIU2_9BACI</name>
<feature type="chain" id="PRO_5045130676" evidence="1">
    <location>
        <begin position="28"/>
        <end position="341"/>
    </location>
</feature>
<reference evidence="3 4" key="1">
    <citation type="submission" date="2022-06" db="EMBL/GenBank/DDBJ databases">
        <authorList>
            <person name="Jeon C.O."/>
        </authorList>
    </citation>
    <scope>NUCLEOTIDE SEQUENCE [LARGE SCALE GENOMIC DNA]</scope>
    <source>
        <strain evidence="3 4">KCTC 13943</strain>
    </source>
</reference>
<dbReference type="InterPro" id="IPR000871">
    <property type="entry name" value="Beta-lactam_class-A"/>
</dbReference>
<dbReference type="PANTHER" id="PTHR35333">
    <property type="entry name" value="BETA-LACTAMASE"/>
    <property type="match status" value="1"/>
</dbReference>